<sequence length="88" mass="9666">SLLLSSSSPSNRKQRILQCYFSNLNHVDSLLHIIRSYHAPMDANKGVAKNSDASLTSRASVAKDAVVDKKDEKSHDVKADVQKESAKN</sequence>
<dbReference type="Proteomes" id="UP000037696">
    <property type="component" value="Unassembled WGS sequence"/>
</dbReference>
<protein>
    <submittedName>
        <fullName evidence="2">Uncharacterized protein</fullName>
    </submittedName>
</protein>
<name>A0A0M9W9E8_9EURO</name>
<keyword evidence="3" id="KW-1185">Reference proteome</keyword>
<dbReference type="PANTHER" id="PTHR38789:SF1">
    <property type="entry name" value="GLUCOSE-REPRESSIBLE GENE PROTEIN-RELATED"/>
    <property type="match status" value="1"/>
</dbReference>
<dbReference type="AlphaFoldDB" id="A0A0M9W9E8"/>
<comment type="caution">
    <text evidence="2">The sequence shown here is derived from an EMBL/GenBank/DDBJ whole genome shotgun (WGS) entry which is preliminary data.</text>
</comment>
<feature type="compositionally biased region" description="Basic and acidic residues" evidence="1">
    <location>
        <begin position="65"/>
        <end position="88"/>
    </location>
</feature>
<gene>
    <name evidence="2" type="ORF">ACN38_g12952</name>
</gene>
<dbReference type="InterPro" id="IPR020100">
    <property type="entry name" value="Glc-repressible_Grg1"/>
</dbReference>
<evidence type="ECO:0000256" key="1">
    <source>
        <dbReference type="SAM" id="MobiDB-lite"/>
    </source>
</evidence>
<feature type="non-terminal residue" evidence="2">
    <location>
        <position position="1"/>
    </location>
</feature>
<reference evidence="2 3" key="1">
    <citation type="submission" date="2015-08" db="EMBL/GenBank/DDBJ databases">
        <title>Genome sequencing of Penicillium nordicum.</title>
        <authorList>
            <person name="Nguyen H.D."/>
            <person name="Seifert K.A."/>
        </authorList>
    </citation>
    <scope>NUCLEOTIDE SEQUENCE [LARGE SCALE GENOMIC DNA]</scope>
    <source>
        <strain evidence="2 3">DAOMC 185683</strain>
    </source>
</reference>
<dbReference type="OrthoDB" id="10039103at2759"/>
<evidence type="ECO:0000313" key="3">
    <source>
        <dbReference type="Proteomes" id="UP000037696"/>
    </source>
</evidence>
<dbReference type="PANTHER" id="PTHR38789">
    <property type="entry name" value="REPRESSIBLE PROTEIN GRG1, PUTATIVE (AFU_ORTHOLOGUE AFUA_5G14210)-RELATED"/>
    <property type="match status" value="1"/>
</dbReference>
<proteinExistence type="predicted"/>
<evidence type="ECO:0000313" key="2">
    <source>
        <dbReference type="EMBL" id="KOS36313.1"/>
    </source>
</evidence>
<dbReference type="Pfam" id="PF11034">
    <property type="entry name" value="Grg1"/>
    <property type="match status" value="1"/>
</dbReference>
<dbReference type="EMBL" id="LHQQ01000505">
    <property type="protein sequence ID" value="KOS36313.1"/>
    <property type="molecule type" value="Genomic_DNA"/>
</dbReference>
<organism evidence="2 3">
    <name type="scientific">Penicillium nordicum</name>
    <dbReference type="NCBI Taxonomy" id="229535"/>
    <lineage>
        <taxon>Eukaryota</taxon>
        <taxon>Fungi</taxon>
        <taxon>Dikarya</taxon>
        <taxon>Ascomycota</taxon>
        <taxon>Pezizomycotina</taxon>
        <taxon>Eurotiomycetes</taxon>
        <taxon>Eurotiomycetidae</taxon>
        <taxon>Eurotiales</taxon>
        <taxon>Aspergillaceae</taxon>
        <taxon>Penicillium</taxon>
    </lineage>
</organism>
<accession>A0A0M9W9E8</accession>
<feature type="region of interest" description="Disordered" evidence="1">
    <location>
        <begin position="44"/>
        <end position="88"/>
    </location>
</feature>